<dbReference type="RefSeq" id="WP_284339076.1">
    <property type="nucleotide sequence ID" value="NZ_BSNS01000004.1"/>
</dbReference>
<proteinExistence type="predicted"/>
<accession>A0ABQ5W1A9</accession>
<keyword evidence="2" id="KW-1185">Reference proteome</keyword>
<protein>
    <submittedName>
        <fullName evidence="1">Uncharacterized protein</fullName>
    </submittedName>
</protein>
<name>A0ABQ5W1A9_9HYPH</name>
<dbReference type="Proteomes" id="UP001156691">
    <property type="component" value="Unassembled WGS sequence"/>
</dbReference>
<organism evidence="1 2">
    <name type="scientific">Devosia nitrariae</name>
    <dbReference type="NCBI Taxonomy" id="2071872"/>
    <lineage>
        <taxon>Bacteria</taxon>
        <taxon>Pseudomonadati</taxon>
        <taxon>Pseudomonadota</taxon>
        <taxon>Alphaproteobacteria</taxon>
        <taxon>Hyphomicrobiales</taxon>
        <taxon>Devosiaceae</taxon>
        <taxon>Devosia</taxon>
    </lineage>
</organism>
<comment type="caution">
    <text evidence="1">The sequence shown here is derived from an EMBL/GenBank/DDBJ whole genome shotgun (WGS) entry which is preliminary data.</text>
</comment>
<evidence type="ECO:0000313" key="1">
    <source>
        <dbReference type="EMBL" id="GLQ53628.1"/>
    </source>
</evidence>
<sequence>MPRIAPPDLAASDLDYQLRCEFEMEVAFIEVAEAAESAGWDPTIIARAMKSLAKNYMLSREANAETDRQIELALTERR</sequence>
<evidence type="ECO:0000313" key="2">
    <source>
        <dbReference type="Proteomes" id="UP001156691"/>
    </source>
</evidence>
<gene>
    <name evidence="1" type="ORF">GCM10010862_08870</name>
</gene>
<dbReference type="EMBL" id="BSNS01000004">
    <property type="protein sequence ID" value="GLQ53628.1"/>
    <property type="molecule type" value="Genomic_DNA"/>
</dbReference>
<reference evidence="2" key="1">
    <citation type="journal article" date="2019" name="Int. J. Syst. Evol. Microbiol.">
        <title>The Global Catalogue of Microorganisms (GCM) 10K type strain sequencing project: providing services to taxonomists for standard genome sequencing and annotation.</title>
        <authorList>
            <consortium name="The Broad Institute Genomics Platform"/>
            <consortium name="The Broad Institute Genome Sequencing Center for Infectious Disease"/>
            <person name="Wu L."/>
            <person name="Ma J."/>
        </authorList>
    </citation>
    <scope>NUCLEOTIDE SEQUENCE [LARGE SCALE GENOMIC DNA]</scope>
    <source>
        <strain evidence="2">NBRC 112416</strain>
    </source>
</reference>